<reference evidence="2" key="1">
    <citation type="submission" date="2023-07" db="EMBL/GenBank/DDBJ databases">
        <title>Shewanella mangrovi sp. nov., an acetaldehyde- degrading bacterium isolated from mangrove sediment.</title>
        <authorList>
            <person name="Liu Y."/>
        </authorList>
    </citation>
    <scope>NUCLEOTIDE SEQUENCE [LARGE SCALE GENOMIC DNA]</scope>
    <source>
        <strain evidence="2">C32</strain>
    </source>
</reference>
<dbReference type="EMBL" id="JAKOGG010000721">
    <property type="protein sequence ID" value="MCS4559083.1"/>
    <property type="molecule type" value="Genomic_DNA"/>
</dbReference>
<proteinExistence type="predicted"/>
<sequence>WLQRCGYHQRHGFGFKNTPINAAGNKVSTTVYMMRLLLLLVWLKTQLTQVLTQVLGHMKVPNQRSLHQR</sequence>
<evidence type="ECO:0000313" key="2">
    <source>
        <dbReference type="Proteomes" id="UP001201549"/>
    </source>
</evidence>
<dbReference type="Proteomes" id="UP001201549">
    <property type="component" value="Unassembled WGS sequence"/>
</dbReference>
<dbReference type="RefSeq" id="WP_238899013.1">
    <property type="nucleotide sequence ID" value="NZ_JAKOGG010000721.1"/>
</dbReference>
<evidence type="ECO:0008006" key="3">
    <source>
        <dbReference type="Google" id="ProtNLM"/>
    </source>
</evidence>
<name>A0ABT2FRW1_9GAMM</name>
<comment type="caution">
    <text evidence="1">The sequence shown here is derived from an EMBL/GenBank/DDBJ whole genome shotgun (WGS) entry which is preliminary data.</text>
</comment>
<keyword evidence="2" id="KW-1185">Reference proteome</keyword>
<accession>A0ABT2FRW1</accession>
<protein>
    <recommendedName>
        <fullName evidence="3">Transposase</fullName>
    </recommendedName>
</protein>
<gene>
    <name evidence="1" type="ORF">L9G74_21930</name>
</gene>
<organism evidence="1 2">
    <name type="scientific">Shewanella electrica</name>
    <dbReference type="NCBI Taxonomy" id="515560"/>
    <lineage>
        <taxon>Bacteria</taxon>
        <taxon>Pseudomonadati</taxon>
        <taxon>Pseudomonadota</taxon>
        <taxon>Gammaproteobacteria</taxon>
        <taxon>Alteromonadales</taxon>
        <taxon>Shewanellaceae</taxon>
        <taxon>Shewanella</taxon>
    </lineage>
</organism>
<evidence type="ECO:0000313" key="1">
    <source>
        <dbReference type="EMBL" id="MCS4559083.1"/>
    </source>
</evidence>
<feature type="non-terminal residue" evidence="1">
    <location>
        <position position="1"/>
    </location>
</feature>